<evidence type="ECO:0000259" key="1">
    <source>
        <dbReference type="PROSITE" id="PS50280"/>
    </source>
</evidence>
<dbReference type="InterPro" id="IPR053185">
    <property type="entry name" value="SET_domain_protein"/>
</dbReference>
<proteinExistence type="predicted"/>
<dbReference type="PANTHER" id="PTHR47332:SF4">
    <property type="entry name" value="SET DOMAIN-CONTAINING PROTEIN 5"/>
    <property type="match status" value="1"/>
</dbReference>
<dbReference type="InterPro" id="IPR001214">
    <property type="entry name" value="SET_dom"/>
</dbReference>
<protein>
    <submittedName>
        <fullName evidence="2">SET domain-containing protein</fullName>
    </submittedName>
</protein>
<dbReference type="SUPFAM" id="SSF82199">
    <property type="entry name" value="SET domain"/>
    <property type="match status" value="1"/>
</dbReference>
<dbReference type="Gene3D" id="2.170.270.10">
    <property type="entry name" value="SET domain"/>
    <property type="match status" value="1"/>
</dbReference>
<dbReference type="CDD" id="cd20071">
    <property type="entry name" value="SET_SMYD"/>
    <property type="match status" value="1"/>
</dbReference>
<evidence type="ECO:0000313" key="3">
    <source>
        <dbReference type="Proteomes" id="UP001175226"/>
    </source>
</evidence>
<sequence length="440" mass="49787">MPDPVLSLLKTKAAEAFKQGDFAVARSLYSHAIDIDPQDDIHPLNRSLMNLRLTRWREAEEDATTALALCECKKHDHRQKAYYRRCQARREMGDMAGAEDDIKAFASTGGDNDLTRVEQQKIDSAVTTPKLALEHESLSPESQTAPSEQMYFVKDAGDKGLGAFAARDIQRGDLILAEKPLLPFPGHSPSRTELLLAMDKISPKDLLVFLSLKNAHSHDDTVYDIYRTNAFADGGIVIQASRFNHSCRPNARYSYHEETNRQRIFALANIPKGEEIFVTYLASRNVYGATRNQRQMALRVKHNFVCSCAACGLSRQLSLESDRRRLEIKSIWDRMPMFDPVGSGRAYLQTVIRAINLMKEEEYWADADDFANEAAAFCSLHSDWESAKYWHGIVYETRVAEFGKDSAHTLKARKDFENPRSTNHAQAGMFRGQTFADIRL</sequence>
<dbReference type="Pfam" id="PF00856">
    <property type="entry name" value="SET"/>
    <property type="match status" value="1"/>
</dbReference>
<dbReference type="PANTHER" id="PTHR47332">
    <property type="entry name" value="SET DOMAIN-CONTAINING PROTEIN 5"/>
    <property type="match status" value="1"/>
</dbReference>
<dbReference type="InterPro" id="IPR011990">
    <property type="entry name" value="TPR-like_helical_dom_sf"/>
</dbReference>
<keyword evidence="3" id="KW-1185">Reference proteome</keyword>
<dbReference type="EMBL" id="JAUEPT010000073">
    <property type="protein sequence ID" value="KAK0434234.1"/>
    <property type="molecule type" value="Genomic_DNA"/>
</dbReference>
<gene>
    <name evidence="2" type="ORF">EV421DRAFT_1841264</name>
</gene>
<dbReference type="Gene3D" id="1.25.40.10">
    <property type="entry name" value="Tetratricopeptide repeat domain"/>
    <property type="match status" value="1"/>
</dbReference>
<dbReference type="PROSITE" id="PS50280">
    <property type="entry name" value="SET"/>
    <property type="match status" value="1"/>
</dbReference>
<dbReference type="Proteomes" id="UP001175226">
    <property type="component" value="Unassembled WGS sequence"/>
</dbReference>
<dbReference type="SMART" id="SM00317">
    <property type="entry name" value="SET"/>
    <property type="match status" value="1"/>
</dbReference>
<dbReference type="AlphaFoldDB" id="A0AA39J2B5"/>
<dbReference type="InterPro" id="IPR046341">
    <property type="entry name" value="SET_dom_sf"/>
</dbReference>
<name>A0AA39J2B5_9AGAR</name>
<comment type="caution">
    <text evidence="2">The sequence shown here is derived from an EMBL/GenBank/DDBJ whole genome shotgun (WGS) entry which is preliminary data.</text>
</comment>
<accession>A0AA39J2B5</accession>
<evidence type="ECO:0000313" key="2">
    <source>
        <dbReference type="EMBL" id="KAK0434234.1"/>
    </source>
</evidence>
<dbReference type="SUPFAM" id="SSF48452">
    <property type="entry name" value="TPR-like"/>
    <property type="match status" value="1"/>
</dbReference>
<reference evidence="2" key="1">
    <citation type="submission" date="2023-06" db="EMBL/GenBank/DDBJ databases">
        <authorList>
            <consortium name="Lawrence Berkeley National Laboratory"/>
            <person name="Ahrendt S."/>
            <person name="Sahu N."/>
            <person name="Indic B."/>
            <person name="Wong-Bajracharya J."/>
            <person name="Merenyi Z."/>
            <person name="Ke H.-M."/>
            <person name="Monk M."/>
            <person name="Kocsube S."/>
            <person name="Drula E."/>
            <person name="Lipzen A."/>
            <person name="Balint B."/>
            <person name="Henrissat B."/>
            <person name="Andreopoulos B."/>
            <person name="Martin F.M."/>
            <person name="Harder C.B."/>
            <person name="Rigling D."/>
            <person name="Ford K.L."/>
            <person name="Foster G.D."/>
            <person name="Pangilinan J."/>
            <person name="Papanicolaou A."/>
            <person name="Barry K."/>
            <person name="LaButti K."/>
            <person name="Viragh M."/>
            <person name="Koriabine M."/>
            <person name="Yan M."/>
            <person name="Riley R."/>
            <person name="Champramary S."/>
            <person name="Plett K.L."/>
            <person name="Tsai I.J."/>
            <person name="Slot J."/>
            <person name="Sipos G."/>
            <person name="Plett J."/>
            <person name="Nagy L.G."/>
            <person name="Grigoriev I.V."/>
        </authorList>
    </citation>
    <scope>NUCLEOTIDE SEQUENCE</scope>
    <source>
        <strain evidence="2">FPL87.14</strain>
    </source>
</reference>
<organism evidence="2 3">
    <name type="scientific">Armillaria borealis</name>
    <dbReference type="NCBI Taxonomy" id="47425"/>
    <lineage>
        <taxon>Eukaryota</taxon>
        <taxon>Fungi</taxon>
        <taxon>Dikarya</taxon>
        <taxon>Basidiomycota</taxon>
        <taxon>Agaricomycotina</taxon>
        <taxon>Agaricomycetes</taxon>
        <taxon>Agaricomycetidae</taxon>
        <taxon>Agaricales</taxon>
        <taxon>Marasmiineae</taxon>
        <taxon>Physalacriaceae</taxon>
        <taxon>Armillaria</taxon>
    </lineage>
</organism>
<feature type="domain" description="SET" evidence="1">
    <location>
        <begin position="148"/>
        <end position="281"/>
    </location>
</feature>